<evidence type="ECO:0000256" key="1">
    <source>
        <dbReference type="ARBA" id="ARBA00022898"/>
    </source>
</evidence>
<name>A0A8S4FCI4_PLUXY</name>
<protein>
    <submittedName>
        <fullName evidence="4">(diamondback moth) hypothetical protein</fullName>
    </submittedName>
</protein>
<keyword evidence="1" id="KW-0663">Pyridoxal phosphate</keyword>
<dbReference type="PRINTS" id="PR01182">
    <property type="entry name" value="ORNDCRBXLASE"/>
</dbReference>
<organism evidence="4 5">
    <name type="scientific">Plutella xylostella</name>
    <name type="common">Diamondback moth</name>
    <name type="synonym">Plutella maculipennis</name>
    <dbReference type="NCBI Taxonomy" id="51655"/>
    <lineage>
        <taxon>Eukaryota</taxon>
        <taxon>Metazoa</taxon>
        <taxon>Ecdysozoa</taxon>
        <taxon>Arthropoda</taxon>
        <taxon>Hexapoda</taxon>
        <taxon>Insecta</taxon>
        <taxon>Pterygota</taxon>
        <taxon>Neoptera</taxon>
        <taxon>Endopterygota</taxon>
        <taxon>Lepidoptera</taxon>
        <taxon>Glossata</taxon>
        <taxon>Ditrysia</taxon>
        <taxon>Yponomeutoidea</taxon>
        <taxon>Plutellidae</taxon>
        <taxon>Plutella</taxon>
    </lineage>
</organism>
<dbReference type="GO" id="GO:0005737">
    <property type="term" value="C:cytoplasm"/>
    <property type="evidence" value="ECO:0007669"/>
    <property type="project" value="TreeGrafter"/>
</dbReference>
<dbReference type="AlphaFoldDB" id="A0A8S4FCI4"/>
<evidence type="ECO:0000313" key="5">
    <source>
        <dbReference type="Proteomes" id="UP000653454"/>
    </source>
</evidence>
<dbReference type="GO" id="GO:0033387">
    <property type="term" value="P:putrescine biosynthetic process from arginine, via ornithine"/>
    <property type="evidence" value="ECO:0007669"/>
    <property type="project" value="TreeGrafter"/>
</dbReference>
<feature type="domain" description="Orn/DAP/Arg decarboxylase 2 C-terminal" evidence="3">
    <location>
        <begin position="22"/>
        <end position="102"/>
    </location>
</feature>
<sequence>MSFPDDVEVISEPGQYFAAAPFTLAVMVYSIKQVSCEYEHEKAKTSTMYFINDGVYGSFGDRIYDSKQYFPELLQPRPSTPEPCSIWGPTADALDLVVPAADLLASPARRGLAALPRHGRLLHGPSEDLQRVSRARSKDVLR</sequence>
<reference evidence="4" key="1">
    <citation type="submission" date="2020-11" db="EMBL/GenBank/DDBJ databases">
        <authorList>
            <person name="Whiteford S."/>
        </authorList>
    </citation>
    <scope>NUCLEOTIDE SEQUENCE</scope>
</reference>
<accession>A0A8S4FCI4</accession>
<keyword evidence="2" id="KW-0456">Lyase</keyword>
<dbReference type="PANTHER" id="PTHR11482">
    <property type="entry name" value="ARGININE/DIAMINOPIMELATE/ORNITHINE DECARBOXYLASE"/>
    <property type="match status" value="1"/>
</dbReference>
<keyword evidence="5" id="KW-1185">Reference proteome</keyword>
<dbReference type="Gene3D" id="2.40.37.10">
    <property type="entry name" value="Lyase, Ornithine Decarboxylase, Chain A, domain 1"/>
    <property type="match status" value="1"/>
</dbReference>
<dbReference type="EMBL" id="CAJHNJ030000030">
    <property type="protein sequence ID" value="CAG9124759.1"/>
    <property type="molecule type" value="Genomic_DNA"/>
</dbReference>
<dbReference type="InterPro" id="IPR002433">
    <property type="entry name" value="Orn_de-COase"/>
</dbReference>
<dbReference type="Proteomes" id="UP000653454">
    <property type="component" value="Unassembled WGS sequence"/>
</dbReference>
<dbReference type="PANTHER" id="PTHR11482:SF6">
    <property type="entry name" value="ORNITHINE DECARBOXYLASE 1-RELATED"/>
    <property type="match status" value="1"/>
</dbReference>
<evidence type="ECO:0000259" key="3">
    <source>
        <dbReference type="Pfam" id="PF00278"/>
    </source>
</evidence>
<dbReference type="SUPFAM" id="SSF50621">
    <property type="entry name" value="Alanine racemase C-terminal domain-like"/>
    <property type="match status" value="1"/>
</dbReference>
<proteinExistence type="predicted"/>
<gene>
    <name evidence="4" type="ORF">PLXY2_LOCUS8179</name>
</gene>
<comment type="caution">
    <text evidence="4">The sequence shown here is derived from an EMBL/GenBank/DDBJ whole genome shotgun (WGS) entry which is preliminary data.</text>
</comment>
<evidence type="ECO:0000256" key="2">
    <source>
        <dbReference type="ARBA" id="ARBA00023239"/>
    </source>
</evidence>
<dbReference type="Pfam" id="PF00278">
    <property type="entry name" value="Orn_DAP_Arg_deC"/>
    <property type="match status" value="1"/>
</dbReference>
<dbReference type="GO" id="GO:0004586">
    <property type="term" value="F:ornithine decarboxylase activity"/>
    <property type="evidence" value="ECO:0007669"/>
    <property type="project" value="TreeGrafter"/>
</dbReference>
<evidence type="ECO:0000313" key="4">
    <source>
        <dbReference type="EMBL" id="CAG9124759.1"/>
    </source>
</evidence>
<dbReference type="InterPro" id="IPR009006">
    <property type="entry name" value="Ala_racemase/Decarboxylase_C"/>
</dbReference>
<dbReference type="InterPro" id="IPR022643">
    <property type="entry name" value="De-COase2_C"/>
</dbReference>